<dbReference type="EMBL" id="MTAB01000003">
    <property type="protein sequence ID" value="OSI24610.1"/>
    <property type="molecule type" value="Genomic_DNA"/>
</dbReference>
<keyword evidence="1" id="KW-0732">Signal</keyword>
<accession>A0A1X3DKD2</accession>
<comment type="caution">
    <text evidence="3">The sequence shown here is derived from an EMBL/GenBank/DDBJ whole genome shotgun (WGS) entry which is preliminary data.</text>
</comment>
<dbReference type="InterPro" id="IPR025711">
    <property type="entry name" value="PepSY"/>
</dbReference>
<dbReference type="Pfam" id="PF03413">
    <property type="entry name" value="PepSY"/>
    <property type="match status" value="1"/>
</dbReference>
<reference evidence="3 6" key="2">
    <citation type="submission" date="2017-01" db="EMBL/GenBank/DDBJ databases">
        <authorList>
            <person name="Wolfgang W.J."/>
            <person name="Cole J."/>
            <person name="Wroblewski D."/>
            <person name="Mcginnis J."/>
            <person name="Musser K.A."/>
        </authorList>
    </citation>
    <scope>NUCLEOTIDE SEQUENCE</scope>
    <source>
        <strain evidence="3">124861</strain>
        <strain evidence="4 6">93087</strain>
    </source>
</reference>
<sequence length="103" mass="11325">MLKLNKTIAALLASAFMIAAAPAMADSDDYYLQQNPGKYITHDAAANAALKKFPGAFIKEVDFDMSRHRGAHYDVELITKGGQEYDVVVDAKNGRILSSRIDY</sequence>
<proteinExistence type="predicted"/>
<feature type="domain" description="PepSY" evidence="2">
    <location>
        <begin position="40"/>
        <end position="99"/>
    </location>
</feature>
<dbReference type="RefSeq" id="WP_054598700.1">
    <property type="nucleotide sequence ID" value="NZ_CP091509.1"/>
</dbReference>
<dbReference type="Gene3D" id="3.10.450.40">
    <property type="match status" value="1"/>
</dbReference>
<dbReference type="Proteomes" id="UP000193346">
    <property type="component" value="Unassembled WGS sequence"/>
</dbReference>
<name>A0A1X3DKD2_9NEIS</name>
<evidence type="ECO:0000259" key="2">
    <source>
        <dbReference type="Pfam" id="PF03413"/>
    </source>
</evidence>
<protein>
    <recommendedName>
        <fullName evidence="2">PepSY domain-containing protein</fullName>
    </recommendedName>
</protein>
<organism evidence="3 5">
    <name type="scientific">Neisseria dumasiana</name>
    <dbReference type="NCBI Taxonomy" id="1931275"/>
    <lineage>
        <taxon>Bacteria</taxon>
        <taxon>Pseudomonadati</taxon>
        <taxon>Pseudomonadota</taxon>
        <taxon>Betaproteobacteria</taxon>
        <taxon>Neisseriales</taxon>
        <taxon>Neisseriaceae</taxon>
        <taxon>Neisseria</taxon>
    </lineage>
</organism>
<dbReference type="EMBL" id="MTAC01000001">
    <property type="protein sequence ID" value="OSI37107.1"/>
    <property type="molecule type" value="Genomic_DNA"/>
</dbReference>
<evidence type="ECO:0000313" key="5">
    <source>
        <dbReference type="Proteomes" id="UP000193303"/>
    </source>
</evidence>
<dbReference type="AlphaFoldDB" id="A0A1X3DKD2"/>
<feature type="signal peptide" evidence="1">
    <location>
        <begin position="1"/>
        <end position="25"/>
    </location>
</feature>
<evidence type="ECO:0000313" key="4">
    <source>
        <dbReference type="EMBL" id="OSI37107.1"/>
    </source>
</evidence>
<evidence type="ECO:0000256" key="1">
    <source>
        <dbReference type="SAM" id="SignalP"/>
    </source>
</evidence>
<dbReference type="Proteomes" id="UP000193303">
    <property type="component" value="Unassembled WGS sequence"/>
</dbReference>
<evidence type="ECO:0000313" key="6">
    <source>
        <dbReference type="Proteomes" id="UP000193346"/>
    </source>
</evidence>
<evidence type="ECO:0000313" key="3">
    <source>
        <dbReference type="EMBL" id="OSI24610.1"/>
    </source>
</evidence>
<gene>
    <name evidence="3" type="ORF">BV912_01775</name>
    <name evidence="4" type="ORF">BV913_00290</name>
</gene>
<reference evidence="5" key="1">
    <citation type="submission" date="2017-01" db="EMBL/GenBank/DDBJ databases">
        <authorList>
            <person name="Mah S.A."/>
            <person name="Swanson W.J."/>
            <person name="Moy G.W."/>
            <person name="Vacquier V.D."/>
        </authorList>
    </citation>
    <scope>NUCLEOTIDE SEQUENCE [LARGE SCALE GENOMIC DNA]</scope>
    <source>
        <strain evidence="5">124861</strain>
    </source>
</reference>
<feature type="chain" id="PRO_5010857277" description="PepSY domain-containing protein" evidence="1">
    <location>
        <begin position="26"/>
        <end position="103"/>
    </location>
</feature>
<keyword evidence="6" id="KW-1185">Reference proteome</keyword>